<dbReference type="EMBL" id="JALIDZ010000010">
    <property type="protein sequence ID" value="MCT8974110.1"/>
    <property type="molecule type" value="Genomic_DNA"/>
</dbReference>
<dbReference type="GO" id="GO:0005886">
    <property type="term" value="C:plasma membrane"/>
    <property type="evidence" value="ECO:0007669"/>
    <property type="project" value="UniProtKB-SubCell"/>
</dbReference>
<dbReference type="InterPro" id="IPR001851">
    <property type="entry name" value="ABC_transp_permease"/>
</dbReference>
<proteinExistence type="predicted"/>
<feature type="transmembrane region" description="Helical" evidence="6">
    <location>
        <begin position="89"/>
        <end position="111"/>
    </location>
</feature>
<keyword evidence="2" id="KW-1003">Cell membrane</keyword>
<dbReference type="PANTHER" id="PTHR43370">
    <property type="entry name" value="SUGAR ABC TRANSPORTER INTEGRAL MEMBRANE PROTEIN-RELATED"/>
    <property type="match status" value="1"/>
</dbReference>
<evidence type="ECO:0000313" key="8">
    <source>
        <dbReference type="Proteomes" id="UP001320898"/>
    </source>
</evidence>
<name>A0AAW5R3Z4_9HYPH</name>
<dbReference type="Pfam" id="PF02653">
    <property type="entry name" value="BPD_transp_2"/>
    <property type="match status" value="1"/>
</dbReference>
<keyword evidence="4 6" id="KW-1133">Transmembrane helix</keyword>
<feature type="transmembrane region" description="Helical" evidence="6">
    <location>
        <begin position="267"/>
        <end position="285"/>
    </location>
</feature>
<gene>
    <name evidence="7" type="ORF">MUB46_19775</name>
</gene>
<evidence type="ECO:0000256" key="2">
    <source>
        <dbReference type="ARBA" id="ARBA00022475"/>
    </source>
</evidence>
<dbReference type="CDD" id="cd06580">
    <property type="entry name" value="TM_PBP1_transp_TpRbsC_like"/>
    <property type="match status" value="1"/>
</dbReference>
<evidence type="ECO:0000256" key="5">
    <source>
        <dbReference type="ARBA" id="ARBA00023136"/>
    </source>
</evidence>
<evidence type="ECO:0000256" key="4">
    <source>
        <dbReference type="ARBA" id="ARBA00022989"/>
    </source>
</evidence>
<evidence type="ECO:0000256" key="6">
    <source>
        <dbReference type="SAM" id="Phobius"/>
    </source>
</evidence>
<feature type="transmembrane region" description="Helical" evidence="6">
    <location>
        <begin position="188"/>
        <end position="207"/>
    </location>
</feature>
<accession>A0AAW5R3Z4</accession>
<comment type="caution">
    <text evidence="7">The sequence shown here is derived from an EMBL/GenBank/DDBJ whole genome shotgun (WGS) entry which is preliminary data.</text>
</comment>
<evidence type="ECO:0000313" key="7">
    <source>
        <dbReference type="EMBL" id="MCT8974110.1"/>
    </source>
</evidence>
<dbReference type="AlphaFoldDB" id="A0AAW5R3Z4"/>
<feature type="transmembrane region" description="Helical" evidence="6">
    <location>
        <begin position="33"/>
        <end position="54"/>
    </location>
</feature>
<reference evidence="7 8" key="1">
    <citation type="submission" date="2022-04" db="EMBL/GenBank/DDBJ databases">
        <authorList>
            <person name="Ye Y.-Q."/>
            <person name="Du Z.-J."/>
        </authorList>
    </citation>
    <scope>NUCLEOTIDE SEQUENCE [LARGE SCALE GENOMIC DNA]</scope>
    <source>
        <strain evidence="7 8">A6E488</strain>
    </source>
</reference>
<keyword evidence="8" id="KW-1185">Reference proteome</keyword>
<feature type="transmembrane region" description="Helical" evidence="6">
    <location>
        <begin position="6"/>
        <end position="28"/>
    </location>
</feature>
<dbReference type="GO" id="GO:0022857">
    <property type="term" value="F:transmembrane transporter activity"/>
    <property type="evidence" value="ECO:0007669"/>
    <property type="project" value="InterPro"/>
</dbReference>
<feature type="transmembrane region" description="Helical" evidence="6">
    <location>
        <begin position="244"/>
        <end position="261"/>
    </location>
</feature>
<dbReference type="RefSeq" id="WP_261617693.1">
    <property type="nucleotide sequence ID" value="NZ_JALIDZ010000010.1"/>
</dbReference>
<dbReference type="PANTHER" id="PTHR43370:SF2">
    <property type="entry name" value="ABC TRANSPORTER PERMEASE PROTEIN"/>
    <property type="match status" value="1"/>
</dbReference>
<keyword evidence="3 6" id="KW-0812">Transmembrane</keyword>
<feature type="transmembrane region" description="Helical" evidence="6">
    <location>
        <begin position="219"/>
        <end position="237"/>
    </location>
</feature>
<evidence type="ECO:0000256" key="3">
    <source>
        <dbReference type="ARBA" id="ARBA00022692"/>
    </source>
</evidence>
<dbReference type="Proteomes" id="UP001320898">
    <property type="component" value="Unassembled WGS sequence"/>
</dbReference>
<keyword evidence="5 6" id="KW-0472">Membrane</keyword>
<evidence type="ECO:0000256" key="1">
    <source>
        <dbReference type="ARBA" id="ARBA00004651"/>
    </source>
</evidence>
<protein>
    <submittedName>
        <fullName evidence="7">ABC transporter permease</fullName>
    </submittedName>
</protein>
<feature type="transmembrane region" description="Helical" evidence="6">
    <location>
        <begin position="131"/>
        <end position="157"/>
    </location>
</feature>
<comment type="subcellular location">
    <subcellularLocation>
        <location evidence="1">Cell membrane</location>
        <topology evidence="1">Multi-pass membrane protein</topology>
    </subcellularLocation>
</comment>
<organism evidence="7 8">
    <name type="scientific">Microbaculum marinisediminis</name>
    <dbReference type="NCBI Taxonomy" id="2931392"/>
    <lineage>
        <taxon>Bacteria</taxon>
        <taxon>Pseudomonadati</taxon>
        <taxon>Pseudomonadota</taxon>
        <taxon>Alphaproteobacteria</taxon>
        <taxon>Hyphomicrobiales</taxon>
        <taxon>Tepidamorphaceae</taxon>
        <taxon>Microbaculum</taxon>
    </lineage>
</organism>
<sequence length="306" mass="31905">MGWLEPLILTVITASTPLLLAAIGELVVERSGVLNLGVEGMMIMGAVCAFAIAVEMDSGLLGIIAGALAGAGLSVIFAVLTVSFATNQVATGLALTLFGIGVSGVIGDGYVGVDRAPLPKLDFPGLSDAPFIGPVVFGQDALVYVSFALVFGVAWFLRRTRTGLTLRAVGDNHNSAHSLGLPVARVRYLAILFGGACAGLAGAYLSLSYTPLWVEEMTAGRGWIALALVVFSSWIPWRAIVGAYLFGAITILQFHAQGAGIGIPSQLMSSLPYLATIVVLVVISYERTRARANTPLCLGVPFVPDR</sequence>
<feature type="transmembrane region" description="Helical" evidence="6">
    <location>
        <begin position="60"/>
        <end position="82"/>
    </location>
</feature>